<comment type="caution">
    <text evidence="1">The sequence shown here is derived from an EMBL/GenBank/DDBJ whole genome shotgun (WGS) entry which is preliminary data.</text>
</comment>
<proteinExistence type="predicted"/>
<name>A0AAW1Y0A8_RUBAR</name>
<evidence type="ECO:0000313" key="2">
    <source>
        <dbReference type="Proteomes" id="UP001457282"/>
    </source>
</evidence>
<evidence type="ECO:0000313" key="1">
    <source>
        <dbReference type="EMBL" id="KAK9942410.1"/>
    </source>
</evidence>
<gene>
    <name evidence="1" type="ORF">M0R45_008077</name>
</gene>
<accession>A0AAW1Y0A8</accession>
<dbReference type="AlphaFoldDB" id="A0AAW1Y0A8"/>
<sequence length="79" mass="9222">MTNMGFKKYLDLEEHQITSYQELLMALSFETPKAASVCNLKEYWNNWVLLAEARAHCEGQITAINNDYSVLMMELQDHH</sequence>
<dbReference type="EMBL" id="JBEDUW010000002">
    <property type="protein sequence ID" value="KAK9942410.1"/>
    <property type="molecule type" value="Genomic_DNA"/>
</dbReference>
<keyword evidence="2" id="KW-1185">Reference proteome</keyword>
<protein>
    <submittedName>
        <fullName evidence="1">Uncharacterized protein</fullName>
    </submittedName>
</protein>
<organism evidence="1 2">
    <name type="scientific">Rubus argutus</name>
    <name type="common">Southern blackberry</name>
    <dbReference type="NCBI Taxonomy" id="59490"/>
    <lineage>
        <taxon>Eukaryota</taxon>
        <taxon>Viridiplantae</taxon>
        <taxon>Streptophyta</taxon>
        <taxon>Embryophyta</taxon>
        <taxon>Tracheophyta</taxon>
        <taxon>Spermatophyta</taxon>
        <taxon>Magnoliopsida</taxon>
        <taxon>eudicotyledons</taxon>
        <taxon>Gunneridae</taxon>
        <taxon>Pentapetalae</taxon>
        <taxon>rosids</taxon>
        <taxon>fabids</taxon>
        <taxon>Rosales</taxon>
        <taxon>Rosaceae</taxon>
        <taxon>Rosoideae</taxon>
        <taxon>Rosoideae incertae sedis</taxon>
        <taxon>Rubus</taxon>
    </lineage>
</organism>
<dbReference type="Proteomes" id="UP001457282">
    <property type="component" value="Unassembled WGS sequence"/>
</dbReference>
<reference evidence="1 2" key="1">
    <citation type="journal article" date="2023" name="G3 (Bethesda)">
        <title>A chromosome-length genome assembly and annotation of blackberry (Rubus argutus, cv. 'Hillquist').</title>
        <authorList>
            <person name="Bruna T."/>
            <person name="Aryal R."/>
            <person name="Dudchenko O."/>
            <person name="Sargent D.J."/>
            <person name="Mead D."/>
            <person name="Buti M."/>
            <person name="Cavallini A."/>
            <person name="Hytonen T."/>
            <person name="Andres J."/>
            <person name="Pham M."/>
            <person name="Weisz D."/>
            <person name="Mascagni F."/>
            <person name="Usai G."/>
            <person name="Natali L."/>
            <person name="Bassil N."/>
            <person name="Fernandez G.E."/>
            <person name="Lomsadze A."/>
            <person name="Armour M."/>
            <person name="Olukolu B."/>
            <person name="Poorten T."/>
            <person name="Britton C."/>
            <person name="Davik J."/>
            <person name="Ashrafi H."/>
            <person name="Aiden E.L."/>
            <person name="Borodovsky M."/>
            <person name="Worthington M."/>
        </authorList>
    </citation>
    <scope>NUCLEOTIDE SEQUENCE [LARGE SCALE GENOMIC DNA]</scope>
    <source>
        <strain evidence="1">PI 553951</strain>
    </source>
</reference>